<protein>
    <submittedName>
        <fullName evidence="4">TetR/AcrR family transcriptional regulator</fullName>
    </submittedName>
</protein>
<accession>A0ABW4QH30</accession>
<dbReference type="InterPro" id="IPR009057">
    <property type="entry name" value="Homeodomain-like_sf"/>
</dbReference>
<dbReference type="Proteomes" id="UP001597273">
    <property type="component" value="Unassembled WGS sequence"/>
</dbReference>
<proteinExistence type="predicted"/>
<evidence type="ECO:0000313" key="4">
    <source>
        <dbReference type="EMBL" id="MFD1862922.1"/>
    </source>
</evidence>
<dbReference type="RefSeq" id="WP_204891829.1">
    <property type="nucleotide sequence ID" value="NZ_JBHUFW010000005.1"/>
</dbReference>
<keyword evidence="1 2" id="KW-0238">DNA-binding</keyword>
<dbReference type="Pfam" id="PF14278">
    <property type="entry name" value="TetR_C_8"/>
    <property type="match status" value="1"/>
</dbReference>
<dbReference type="PANTHER" id="PTHR43479">
    <property type="entry name" value="ACREF/ENVCD OPERON REPRESSOR-RELATED"/>
    <property type="match status" value="1"/>
</dbReference>
<evidence type="ECO:0000259" key="3">
    <source>
        <dbReference type="PROSITE" id="PS50977"/>
    </source>
</evidence>
<dbReference type="InterPro" id="IPR001647">
    <property type="entry name" value="HTH_TetR"/>
</dbReference>
<dbReference type="PANTHER" id="PTHR43479:SF7">
    <property type="entry name" value="TETR-FAMILY TRANSCRIPTIONAL REGULATOR"/>
    <property type="match status" value="1"/>
</dbReference>
<dbReference type="InterPro" id="IPR050624">
    <property type="entry name" value="HTH-type_Tx_Regulator"/>
</dbReference>
<dbReference type="SUPFAM" id="SSF46689">
    <property type="entry name" value="Homeodomain-like"/>
    <property type="match status" value="1"/>
</dbReference>
<gene>
    <name evidence="4" type="ORF">ACFSDB_08255</name>
</gene>
<name>A0ABW4QH30_9BACL</name>
<feature type="DNA-binding region" description="H-T-H motif" evidence="2">
    <location>
        <begin position="36"/>
        <end position="55"/>
    </location>
</feature>
<evidence type="ECO:0000256" key="1">
    <source>
        <dbReference type="ARBA" id="ARBA00023125"/>
    </source>
</evidence>
<keyword evidence="5" id="KW-1185">Reference proteome</keyword>
<organism evidence="4 5">
    <name type="scientific">Planococcus chinensis</name>
    <dbReference type="NCBI Taxonomy" id="272917"/>
    <lineage>
        <taxon>Bacteria</taxon>
        <taxon>Bacillati</taxon>
        <taxon>Bacillota</taxon>
        <taxon>Bacilli</taxon>
        <taxon>Bacillales</taxon>
        <taxon>Caryophanaceae</taxon>
        <taxon>Planococcus</taxon>
    </lineage>
</organism>
<dbReference type="PROSITE" id="PS50977">
    <property type="entry name" value="HTH_TETR_2"/>
    <property type="match status" value="1"/>
</dbReference>
<dbReference type="Gene3D" id="1.10.357.10">
    <property type="entry name" value="Tetracycline Repressor, domain 2"/>
    <property type="match status" value="1"/>
</dbReference>
<feature type="domain" description="HTH tetR-type" evidence="3">
    <location>
        <begin position="13"/>
        <end position="73"/>
    </location>
</feature>
<sequence>MKANKRKNSPQNERTKHHLKQAFTDLINEKGFSHVSVTDIVERAQYNRATFYLHYLDKPHITEELKKEMFQQIKRTGMELYTPGRRIDTKAMNTDSFELVTFIYDNRSFFNLYLLEDTIPGLYQELPQAIFEMLQEEFTFTAVGAHDINSPQFKLYMAHGTAGLVLDWARNGYLESPKEITSQLINILQAFASGFTVSERG</sequence>
<reference evidence="5" key="1">
    <citation type="journal article" date="2019" name="Int. J. Syst. Evol. Microbiol.">
        <title>The Global Catalogue of Microorganisms (GCM) 10K type strain sequencing project: providing services to taxonomists for standard genome sequencing and annotation.</title>
        <authorList>
            <consortium name="The Broad Institute Genomics Platform"/>
            <consortium name="The Broad Institute Genome Sequencing Center for Infectious Disease"/>
            <person name="Wu L."/>
            <person name="Ma J."/>
        </authorList>
    </citation>
    <scope>NUCLEOTIDE SEQUENCE [LARGE SCALE GENOMIC DNA]</scope>
    <source>
        <strain evidence="5">CGMCC 1.15475</strain>
    </source>
</reference>
<dbReference type="InterPro" id="IPR039532">
    <property type="entry name" value="TetR_C_Firmicutes"/>
</dbReference>
<dbReference type="EMBL" id="JBHUFW010000005">
    <property type="protein sequence ID" value="MFD1862922.1"/>
    <property type="molecule type" value="Genomic_DNA"/>
</dbReference>
<dbReference type="Pfam" id="PF00440">
    <property type="entry name" value="TetR_N"/>
    <property type="match status" value="1"/>
</dbReference>
<comment type="caution">
    <text evidence="4">The sequence shown here is derived from an EMBL/GenBank/DDBJ whole genome shotgun (WGS) entry which is preliminary data.</text>
</comment>
<evidence type="ECO:0000256" key="2">
    <source>
        <dbReference type="PROSITE-ProRule" id="PRU00335"/>
    </source>
</evidence>
<evidence type="ECO:0000313" key="5">
    <source>
        <dbReference type="Proteomes" id="UP001597273"/>
    </source>
</evidence>